<name>A0A5C5X889_9PLAN</name>
<gene>
    <name evidence="1" type="ORF">KOR42_23160</name>
</gene>
<keyword evidence="2" id="KW-1185">Reference proteome</keyword>
<protein>
    <submittedName>
        <fullName evidence="1">Uncharacterized protein</fullName>
    </submittedName>
</protein>
<sequence length="136" mass="15186">MEAGFVVAEGTDISAIEKVFPDLWEDEGYGEGVRSYVCGSSSDEHDSDGSDADGNPEWMSFDECVEFCGFVEGAIPETTAYIEGNGPWAMSMIRRKNFSRYSMTDPEVKEHIQVSNRYWAAFKRGKTAAEKVKTQE</sequence>
<organism evidence="1 2">
    <name type="scientific">Thalassoglobus neptunius</name>
    <dbReference type="NCBI Taxonomy" id="1938619"/>
    <lineage>
        <taxon>Bacteria</taxon>
        <taxon>Pseudomonadati</taxon>
        <taxon>Planctomycetota</taxon>
        <taxon>Planctomycetia</taxon>
        <taxon>Planctomycetales</taxon>
        <taxon>Planctomycetaceae</taxon>
        <taxon>Thalassoglobus</taxon>
    </lineage>
</organism>
<evidence type="ECO:0000313" key="2">
    <source>
        <dbReference type="Proteomes" id="UP000317243"/>
    </source>
</evidence>
<accession>A0A5C5X889</accession>
<dbReference type="RefSeq" id="WP_146509654.1">
    <property type="nucleotide sequence ID" value="NZ_SIHI01000001.1"/>
</dbReference>
<comment type="caution">
    <text evidence="1">The sequence shown here is derived from an EMBL/GenBank/DDBJ whole genome shotgun (WGS) entry which is preliminary data.</text>
</comment>
<dbReference type="AlphaFoldDB" id="A0A5C5X889"/>
<evidence type="ECO:0000313" key="1">
    <source>
        <dbReference type="EMBL" id="TWT58929.1"/>
    </source>
</evidence>
<proteinExistence type="predicted"/>
<dbReference type="Proteomes" id="UP000317243">
    <property type="component" value="Unassembled WGS sequence"/>
</dbReference>
<dbReference type="EMBL" id="SIHI01000001">
    <property type="protein sequence ID" value="TWT58929.1"/>
    <property type="molecule type" value="Genomic_DNA"/>
</dbReference>
<reference evidence="1 2" key="1">
    <citation type="submission" date="2019-02" db="EMBL/GenBank/DDBJ databases">
        <title>Deep-cultivation of Planctomycetes and their phenomic and genomic characterization uncovers novel biology.</title>
        <authorList>
            <person name="Wiegand S."/>
            <person name="Jogler M."/>
            <person name="Boedeker C."/>
            <person name="Pinto D."/>
            <person name="Vollmers J."/>
            <person name="Rivas-Marin E."/>
            <person name="Kohn T."/>
            <person name="Peeters S.H."/>
            <person name="Heuer A."/>
            <person name="Rast P."/>
            <person name="Oberbeckmann S."/>
            <person name="Bunk B."/>
            <person name="Jeske O."/>
            <person name="Meyerdierks A."/>
            <person name="Storesund J.E."/>
            <person name="Kallscheuer N."/>
            <person name="Luecker S."/>
            <person name="Lage O.M."/>
            <person name="Pohl T."/>
            <person name="Merkel B.J."/>
            <person name="Hornburger P."/>
            <person name="Mueller R.-W."/>
            <person name="Bruemmer F."/>
            <person name="Labrenz M."/>
            <person name="Spormann A.M."/>
            <person name="Op Den Camp H."/>
            <person name="Overmann J."/>
            <person name="Amann R."/>
            <person name="Jetten M.S.M."/>
            <person name="Mascher T."/>
            <person name="Medema M.H."/>
            <person name="Devos D.P."/>
            <person name="Kaster A.-K."/>
            <person name="Ovreas L."/>
            <person name="Rohde M."/>
            <person name="Galperin M.Y."/>
            <person name="Jogler C."/>
        </authorList>
    </citation>
    <scope>NUCLEOTIDE SEQUENCE [LARGE SCALE GENOMIC DNA]</scope>
    <source>
        <strain evidence="1 2">KOR42</strain>
    </source>
</reference>